<organism evidence="3 4">
    <name type="scientific">Simiduia curdlanivorans</name>
    <dbReference type="NCBI Taxonomy" id="1492769"/>
    <lineage>
        <taxon>Bacteria</taxon>
        <taxon>Pseudomonadati</taxon>
        <taxon>Pseudomonadota</taxon>
        <taxon>Gammaproteobacteria</taxon>
        <taxon>Cellvibrionales</taxon>
        <taxon>Cellvibrionaceae</taxon>
        <taxon>Simiduia</taxon>
    </lineage>
</organism>
<protein>
    <submittedName>
        <fullName evidence="3">Spondin domain-containing protein</fullName>
    </submittedName>
</protein>
<sequence>MQIKNTARLFAPLAFLAASLSSLPSVAADYAIEIQNLTRGTYFTPLLVAAHPESTHLFQSGMASSSALQAMAEGGDISGLAAAVTAVAGDMVANPAAGLLLPGASTTAMINNDANAANTQLSIVAMLLPTNDGFVGIDSLTLPTEPGTYTYNLNAYDAGTEANNELRGSGMPGQAGMPVPPPLEAEIGMNGTGQAGSAEGFVHIHRGVLGDMDATGGLSDISATAHRWLNPVARITVTVQ</sequence>
<accession>A0ABV8UYV7</accession>
<dbReference type="RefSeq" id="WP_290264761.1">
    <property type="nucleotide sequence ID" value="NZ_JAUFQG010000006.1"/>
</dbReference>
<dbReference type="EMBL" id="JBHSCX010000001">
    <property type="protein sequence ID" value="MFC4360846.1"/>
    <property type="molecule type" value="Genomic_DNA"/>
</dbReference>
<evidence type="ECO:0000313" key="3">
    <source>
        <dbReference type="EMBL" id="MFC4360846.1"/>
    </source>
</evidence>
<reference evidence="4" key="1">
    <citation type="journal article" date="2019" name="Int. J. Syst. Evol. Microbiol.">
        <title>The Global Catalogue of Microorganisms (GCM) 10K type strain sequencing project: providing services to taxonomists for standard genome sequencing and annotation.</title>
        <authorList>
            <consortium name="The Broad Institute Genomics Platform"/>
            <consortium name="The Broad Institute Genome Sequencing Center for Infectious Disease"/>
            <person name="Wu L."/>
            <person name="Ma J."/>
        </authorList>
    </citation>
    <scope>NUCLEOTIDE SEQUENCE [LARGE SCALE GENOMIC DNA]</scope>
    <source>
        <strain evidence="4">CECT 8570</strain>
    </source>
</reference>
<feature type="domain" description="Spondin" evidence="2">
    <location>
        <begin position="1"/>
        <end position="191"/>
    </location>
</feature>
<dbReference type="Gene3D" id="2.60.40.2130">
    <property type="entry name" value="F-spondin domain"/>
    <property type="match status" value="1"/>
</dbReference>
<dbReference type="InterPro" id="IPR038678">
    <property type="entry name" value="Spondin_N_sf"/>
</dbReference>
<dbReference type="PROSITE" id="PS51020">
    <property type="entry name" value="SPONDIN"/>
    <property type="match status" value="1"/>
</dbReference>
<name>A0ABV8UYV7_9GAMM</name>
<dbReference type="InterPro" id="IPR009465">
    <property type="entry name" value="Spondin_N"/>
</dbReference>
<evidence type="ECO:0000259" key="2">
    <source>
        <dbReference type="PROSITE" id="PS51020"/>
    </source>
</evidence>
<evidence type="ECO:0000313" key="4">
    <source>
        <dbReference type="Proteomes" id="UP001595840"/>
    </source>
</evidence>
<comment type="caution">
    <text evidence="3">The sequence shown here is derived from an EMBL/GenBank/DDBJ whole genome shotgun (WGS) entry which is preliminary data.</text>
</comment>
<keyword evidence="1" id="KW-0732">Signal</keyword>
<dbReference type="NCBIfam" id="NF038123">
    <property type="entry name" value="NF038123_dom"/>
    <property type="match status" value="1"/>
</dbReference>
<dbReference type="Pfam" id="PF06468">
    <property type="entry name" value="Spond_N"/>
    <property type="match status" value="1"/>
</dbReference>
<keyword evidence="4" id="KW-1185">Reference proteome</keyword>
<feature type="chain" id="PRO_5046713277" evidence="1">
    <location>
        <begin position="28"/>
        <end position="240"/>
    </location>
</feature>
<proteinExistence type="predicted"/>
<evidence type="ECO:0000256" key="1">
    <source>
        <dbReference type="SAM" id="SignalP"/>
    </source>
</evidence>
<gene>
    <name evidence="3" type="ORF">ACFOX3_00960</name>
</gene>
<dbReference type="Proteomes" id="UP001595840">
    <property type="component" value="Unassembled WGS sequence"/>
</dbReference>
<feature type="signal peptide" evidence="1">
    <location>
        <begin position="1"/>
        <end position="27"/>
    </location>
</feature>